<keyword evidence="4" id="KW-1185">Reference proteome</keyword>
<evidence type="ECO:0000313" key="3">
    <source>
        <dbReference type="EMBL" id="ROT41633.1"/>
    </source>
</evidence>
<dbReference type="AlphaFoldDB" id="A0A3N2Q4C7"/>
<name>A0A3N2Q4C7_SODAK</name>
<reference evidence="3 4" key="1">
    <citation type="journal article" date="2018" name="Mol. Ecol.">
        <title>The obligate alkalophilic soda-lake fungus Sodiomyces alkalinus has shifted to a protein diet.</title>
        <authorList>
            <person name="Grum-Grzhimaylo A.A."/>
            <person name="Falkoski D.L."/>
            <person name="van den Heuvel J."/>
            <person name="Valero-Jimenez C.A."/>
            <person name="Min B."/>
            <person name="Choi I.G."/>
            <person name="Lipzen A."/>
            <person name="Daum C.G."/>
            <person name="Aanen D.K."/>
            <person name="Tsang A."/>
            <person name="Henrissat B."/>
            <person name="Bilanenko E.N."/>
            <person name="de Vries R.P."/>
            <person name="van Kan J.A.L."/>
            <person name="Grigoriev I.V."/>
            <person name="Debets A.J.M."/>
        </authorList>
    </citation>
    <scope>NUCLEOTIDE SEQUENCE [LARGE SCALE GENOMIC DNA]</scope>
    <source>
        <strain evidence="3 4">F11</strain>
    </source>
</reference>
<evidence type="ECO:0000313" key="4">
    <source>
        <dbReference type="Proteomes" id="UP000272025"/>
    </source>
</evidence>
<dbReference type="OrthoDB" id="5427699at2759"/>
<dbReference type="Proteomes" id="UP000272025">
    <property type="component" value="Unassembled WGS sequence"/>
</dbReference>
<feature type="compositionally biased region" description="Basic and acidic residues" evidence="2">
    <location>
        <begin position="532"/>
        <end position="550"/>
    </location>
</feature>
<feature type="region of interest" description="Disordered" evidence="2">
    <location>
        <begin position="575"/>
        <end position="654"/>
    </location>
</feature>
<feature type="coiled-coil region" evidence="1">
    <location>
        <begin position="130"/>
        <end position="196"/>
    </location>
</feature>
<feature type="region of interest" description="Disordered" evidence="2">
    <location>
        <begin position="229"/>
        <end position="364"/>
    </location>
</feature>
<feature type="region of interest" description="Disordered" evidence="2">
    <location>
        <begin position="392"/>
        <end position="454"/>
    </location>
</feature>
<evidence type="ECO:0000256" key="1">
    <source>
        <dbReference type="SAM" id="Coils"/>
    </source>
</evidence>
<dbReference type="EMBL" id="ML119052">
    <property type="protein sequence ID" value="ROT41633.1"/>
    <property type="molecule type" value="Genomic_DNA"/>
</dbReference>
<feature type="compositionally biased region" description="Low complexity" evidence="2">
    <location>
        <begin position="320"/>
        <end position="330"/>
    </location>
</feature>
<feature type="compositionally biased region" description="Low complexity" evidence="2">
    <location>
        <begin position="396"/>
        <end position="407"/>
    </location>
</feature>
<dbReference type="STRING" id="1314773.A0A3N2Q4C7"/>
<accession>A0A3N2Q4C7</accession>
<gene>
    <name evidence="3" type="ORF">SODALDRAFT_322721</name>
</gene>
<proteinExistence type="predicted"/>
<feature type="region of interest" description="Disordered" evidence="2">
    <location>
        <begin position="530"/>
        <end position="550"/>
    </location>
</feature>
<dbReference type="RefSeq" id="XP_028469439.1">
    <property type="nucleotide sequence ID" value="XM_028609746.1"/>
</dbReference>
<feature type="compositionally biased region" description="Acidic residues" evidence="2">
    <location>
        <begin position="44"/>
        <end position="54"/>
    </location>
</feature>
<protein>
    <submittedName>
        <fullName evidence="3">Uncharacterized protein</fullName>
    </submittedName>
</protein>
<keyword evidence="1" id="KW-0175">Coiled coil</keyword>
<dbReference type="GeneID" id="39578224"/>
<sequence length="654" mass="71250">MSDLGLDPSQFIARPYSAQPPSKSDADTLHEQAAAGDVIHTTETEMENETETETETGSRRTQYTFYSTQTNHKNSSFEGTVSVTAQGIKIHSGTATSACHPPQSALTDQTSASTAAQMIRRLAQQNSRLRETWEAERKYLEANRERVEEVYKEERALMEEERCLWDAEKTTMVKEIRLLRERVLELESDNLRLQTALAQQRPRQHHLPEQKAAKAKIASVTTFVASVTSVSGPRTKGGGEGSTGFYPPSHTTLVPASDRRFNTNISRTDDEDGARRSDLAVDSASASDTFPRPTTTSIRRSTDSTLLFNKPHVPQRPRFLSAPASSSLYPPRRPQPPSFFMPGNAPMHPQSSASPQVDFLGSPRDEDVPVIDIQAIHPELEGISLRAPAVQKETFTDSSTDSSNDPSAHPSPLDNGNGDGDGDGDGDSNGSDATMSRRRRSSKRQTLEVLSVPEPARLVMHAGHTPSHSLTHLPSAIVSDAATINGESGTSTPREDPAARGGAMAKLGRTQKRLALPRRIEDTLSFELEASAEDHPEPRFEPDEGDRELKGPLMVKNIPAQDEIFFRRLSEKLEDVSRGQDATPSCMQNGEEAYEEDGAAASSKEPGNGEEGLNGAQERGSGSDSLSEDEEGVKDVPLKLKRSNNFGAPLGAIH</sequence>
<feature type="region of interest" description="Disordered" evidence="2">
    <location>
        <begin position="1"/>
        <end position="59"/>
    </location>
</feature>
<organism evidence="3 4">
    <name type="scientific">Sodiomyces alkalinus (strain CBS 110278 / VKM F-3762 / F11)</name>
    <name type="common">Alkaliphilic filamentous fungus</name>
    <dbReference type="NCBI Taxonomy" id="1314773"/>
    <lineage>
        <taxon>Eukaryota</taxon>
        <taxon>Fungi</taxon>
        <taxon>Dikarya</taxon>
        <taxon>Ascomycota</taxon>
        <taxon>Pezizomycotina</taxon>
        <taxon>Sordariomycetes</taxon>
        <taxon>Hypocreomycetidae</taxon>
        <taxon>Glomerellales</taxon>
        <taxon>Plectosphaerellaceae</taxon>
        <taxon>Sodiomyces</taxon>
    </lineage>
</organism>
<feature type="compositionally biased region" description="Low complexity" evidence="2">
    <location>
        <begin position="280"/>
        <end position="305"/>
    </location>
</feature>
<evidence type="ECO:0000256" key="2">
    <source>
        <dbReference type="SAM" id="MobiDB-lite"/>
    </source>
</evidence>